<comment type="catalytic activity">
    <reaction evidence="7 9">
        <text>Hydrolyzes single-stranded DNA or mismatched double-stranded DNA and polynucleotides, releasing free uracil.</text>
        <dbReference type="EC" id="3.2.2.27"/>
    </reaction>
</comment>
<dbReference type="PROSITE" id="PS00130">
    <property type="entry name" value="U_DNA_GLYCOSYLASE"/>
    <property type="match status" value="1"/>
</dbReference>
<evidence type="ECO:0000259" key="10">
    <source>
        <dbReference type="SMART" id="SM00986"/>
    </source>
</evidence>
<dbReference type="PANTHER" id="PTHR11264:SF0">
    <property type="entry name" value="URACIL-DNA GLYCOSYLASE"/>
    <property type="match status" value="1"/>
</dbReference>
<keyword evidence="6 7" id="KW-0539">Nucleus</keyword>
<dbReference type="HOGENOM" id="CLU_032162_2_2_1"/>
<feature type="active site" description="Proton acceptor" evidence="7 8">
    <location>
        <position position="148"/>
    </location>
</feature>
<gene>
    <name evidence="11" type="primary">TDEL0A04180</name>
    <name evidence="7" type="synonym">UNG1</name>
    <name evidence="11" type="ORF">TDEL_0A04180</name>
</gene>
<comment type="subcellular location">
    <subcellularLocation>
        <location evidence="7">Mitochondrion</location>
    </subcellularLocation>
    <subcellularLocation>
        <location evidence="7">Nucleus</location>
    </subcellularLocation>
</comment>
<dbReference type="GO" id="GO:0004844">
    <property type="term" value="F:uracil DNA N-glycosylase activity"/>
    <property type="evidence" value="ECO:0007669"/>
    <property type="project" value="UniProtKB-UniRule"/>
</dbReference>
<dbReference type="EMBL" id="HE616742">
    <property type="protein sequence ID" value="CCE89750.1"/>
    <property type="molecule type" value="Genomic_DNA"/>
</dbReference>
<dbReference type="KEGG" id="tdl:TDEL_0A04180"/>
<evidence type="ECO:0000313" key="12">
    <source>
        <dbReference type="Proteomes" id="UP000005627"/>
    </source>
</evidence>
<proteinExistence type="inferred from homology"/>
<comment type="similarity">
    <text evidence="1 7 9">Belongs to the uracil-DNA glycosylase (UDG) superfamily. UNG family.</text>
</comment>
<sequence>MTVETKRKQSTIEEFFGKSSKKIKVAKESLAAKARTDASVKLDEDLKTTKETVANEIEDTDVADVKEKFKKSLSGYLQTLLAMEIDTIDPSWFVHLKEEFKKPYFVKLKQFVTKEQQEYTVFPPARDVYSWSRLTPFDKVRVVIIGQDPYHNYNQAHGMAFSVRAPTPAPPSLKNIYKELKQNYSDFQIDNQNGDLTPWALQGVLLLNTALTVRAHNANSHSKKGWEVFTKKVVESLIKESEKDGRSLVFLLWGNNATKLVDSLLNASSLPHKKNLKVFKSVHPSPLSASRGFFGNTHFKLINDWLHNERGEKMIDWSVVPGSQLTEVAQANQILEGEKRPSKEVDL</sequence>
<dbReference type="SUPFAM" id="SSF52141">
    <property type="entry name" value="Uracil-DNA glycosylase-like"/>
    <property type="match status" value="1"/>
</dbReference>
<dbReference type="InParanoid" id="G8ZMA6"/>
<dbReference type="NCBIfam" id="TIGR00628">
    <property type="entry name" value="ung"/>
    <property type="match status" value="1"/>
</dbReference>
<evidence type="ECO:0000313" key="11">
    <source>
        <dbReference type="EMBL" id="CCE89750.1"/>
    </source>
</evidence>
<dbReference type="PANTHER" id="PTHR11264">
    <property type="entry name" value="URACIL-DNA GLYCOSYLASE"/>
    <property type="match status" value="1"/>
</dbReference>
<dbReference type="AlphaFoldDB" id="G8ZMA6"/>
<keyword evidence="5 7" id="KW-0234">DNA repair</keyword>
<dbReference type="FunFam" id="3.40.470.10:FF:000007">
    <property type="entry name" value="Uracil-DNA glycosylase"/>
    <property type="match status" value="1"/>
</dbReference>
<dbReference type="RefSeq" id="XP_003678961.1">
    <property type="nucleotide sequence ID" value="XM_003678913.1"/>
</dbReference>
<evidence type="ECO:0000256" key="1">
    <source>
        <dbReference type="ARBA" id="ARBA00008184"/>
    </source>
</evidence>
<dbReference type="CDD" id="cd10027">
    <property type="entry name" value="UDG-F1-like"/>
    <property type="match status" value="1"/>
</dbReference>
<keyword evidence="2 7" id="KW-0227">DNA damage</keyword>
<evidence type="ECO:0000256" key="7">
    <source>
        <dbReference type="HAMAP-Rule" id="MF_03166"/>
    </source>
</evidence>
<dbReference type="GO" id="GO:0097510">
    <property type="term" value="P:base-excision repair, AP site formation via deaminated base removal"/>
    <property type="evidence" value="ECO:0007669"/>
    <property type="project" value="TreeGrafter"/>
</dbReference>
<name>G8ZMA6_TORDE</name>
<evidence type="ECO:0000256" key="5">
    <source>
        <dbReference type="ARBA" id="ARBA00023204"/>
    </source>
</evidence>
<dbReference type="InterPro" id="IPR018085">
    <property type="entry name" value="Ura-DNA_Glyclase_AS"/>
</dbReference>
<dbReference type="NCBIfam" id="NF003592">
    <property type="entry name" value="PRK05254.1-5"/>
    <property type="match status" value="1"/>
</dbReference>
<dbReference type="eggNOG" id="KOG2994">
    <property type="taxonomic scope" value="Eukaryota"/>
</dbReference>
<dbReference type="GeneID" id="11502993"/>
<dbReference type="HAMAP" id="MF_00148">
    <property type="entry name" value="UDG"/>
    <property type="match status" value="1"/>
</dbReference>
<dbReference type="InterPro" id="IPR036895">
    <property type="entry name" value="Uracil-DNA_glycosylase-like_sf"/>
</dbReference>
<dbReference type="Gene3D" id="3.40.470.10">
    <property type="entry name" value="Uracil-DNA glycosylase-like domain"/>
    <property type="match status" value="1"/>
</dbReference>
<dbReference type="NCBIfam" id="NF003588">
    <property type="entry name" value="PRK05254.1-1"/>
    <property type="match status" value="1"/>
</dbReference>
<evidence type="ECO:0000256" key="4">
    <source>
        <dbReference type="ARBA" id="ARBA00023128"/>
    </source>
</evidence>
<accession>G8ZMA6</accession>
<evidence type="ECO:0000256" key="8">
    <source>
        <dbReference type="PROSITE-ProRule" id="PRU10072"/>
    </source>
</evidence>
<feature type="domain" description="Uracil-DNA glycosylase-like" evidence="10">
    <location>
        <begin position="133"/>
        <end position="306"/>
    </location>
</feature>
<evidence type="ECO:0000256" key="6">
    <source>
        <dbReference type="ARBA" id="ARBA00023242"/>
    </source>
</evidence>
<dbReference type="GO" id="GO:0005739">
    <property type="term" value="C:mitochondrion"/>
    <property type="evidence" value="ECO:0007669"/>
    <property type="project" value="UniProtKB-SubCell"/>
</dbReference>
<dbReference type="InterPro" id="IPR002043">
    <property type="entry name" value="UDG_fam1"/>
</dbReference>
<dbReference type="SMART" id="SM00986">
    <property type="entry name" value="UDG"/>
    <property type="match status" value="1"/>
</dbReference>
<dbReference type="InterPro" id="IPR005122">
    <property type="entry name" value="Uracil-DNA_glycosylase-like"/>
</dbReference>
<dbReference type="Proteomes" id="UP000005627">
    <property type="component" value="Chromosome 1"/>
</dbReference>
<dbReference type="FunCoup" id="G8ZMA6">
    <property type="interactions" value="344"/>
</dbReference>
<reference evidence="11 12" key="1">
    <citation type="journal article" date="2011" name="Proc. Natl. Acad. Sci. U.S.A.">
        <title>Evolutionary erosion of yeast sex chromosomes by mating-type switching accidents.</title>
        <authorList>
            <person name="Gordon J.L."/>
            <person name="Armisen D."/>
            <person name="Proux-Wera E."/>
            <person name="Oheigeartaigh S.S."/>
            <person name="Byrne K.P."/>
            <person name="Wolfe K.H."/>
        </authorList>
    </citation>
    <scope>NUCLEOTIDE SEQUENCE [LARGE SCALE GENOMIC DNA]</scope>
    <source>
        <strain evidence="12">ATCC 10662 / CBS 1146 / NBRC 0425 / NCYC 2629 / NRRL Y-866</strain>
    </source>
</reference>
<dbReference type="OrthoDB" id="10031947at2759"/>
<comment type="function">
    <text evidence="7 9">Excises uracil residues from the DNA which can arise as a result of misincorporation of dUMP residues by DNA polymerase or due to deamination of cytosine.</text>
</comment>
<dbReference type="GO" id="GO:0005634">
    <property type="term" value="C:nucleus"/>
    <property type="evidence" value="ECO:0007669"/>
    <property type="project" value="UniProtKB-SubCell"/>
</dbReference>
<evidence type="ECO:0000256" key="2">
    <source>
        <dbReference type="ARBA" id="ARBA00022763"/>
    </source>
</evidence>
<keyword evidence="3 7" id="KW-0378">Hydrolase</keyword>
<evidence type="ECO:0000256" key="3">
    <source>
        <dbReference type="ARBA" id="ARBA00022801"/>
    </source>
</evidence>
<protein>
    <recommendedName>
        <fullName evidence="7 9">Uracil-DNA glycosylase</fullName>
        <shortName evidence="7">UDG</shortName>
        <ecNumber evidence="7 9">3.2.2.27</ecNumber>
    </recommendedName>
</protein>
<dbReference type="Pfam" id="PF03167">
    <property type="entry name" value="UDG"/>
    <property type="match status" value="1"/>
</dbReference>
<dbReference type="EC" id="3.2.2.27" evidence="7 9"/>
<keyword evidence="12" id="KW-1185">Reference proteome</keyword>
<dbReference type="NCBIfam" id="NF003589">
    <property type="entry name" value="PRK05254.1-2"/>
    <property type="match status" value="1"/>
</dbReference>
<dbReference type="STRING" id="1076872.G8ZMA6"/>
<evidence type="ECO:0000256" key="9">
    <source>
        <dbReference type="RuleBase" id="RU003780"/>
    </source>
</evidence>
<organism evidence="11 12">
    <name type="scientific">Torulaspora delbrueckii</name>
    <name type="common">Yeast</name>
    <name type="synonym">Candida colliculosa</name>
    <dbReference type="NCBI Taxonomy" id="4950"/>
    <lineage>
        <taxon>Eukaryota</taxon>
        <taxon>Fungi</taxon>
        <taxon>Dikarya</taxon>
        <taxon>Ascomycota</taxon>
        <taxon>Saccharomycotina</taxon>
        <taxon>Saccharomycetes</taxon>
        <taxon>Saccharomycetales</taxon>
        <taxon>Saccharomycetaceae</taxon>
        <taxon>Torulaspora</taxon>
    </lineage>
</organism>
<dbReference type="SMART" id="SM00987">
    <property type="entry name" value="UreE_C"/>
    <property type="match status" value="1"/>
</dbReference>
<keyword evidence="4 7" id="KW-0496">Mitochondrion</keyword>